<sequence length="151" mass="16527">MAWNVVASHGPLGLYRGFLTTLSRDIPSFAGYFATYTGLKSMYLKHSGNPETSHLPPLYQLLFGGLAGIGCWVVCYPQDVIKSRIQGASLSEPAPKFSQTVKKLFSEGNSNSLKSRLKPFLRGATPTIVRAFPANAATFLVYEAYLHGFSF</sequence>
<dbReference type="EMBL" id="QTSX02005693">
    <property type="protein sequence ID" value="KAJ9059174.1"/>
    <property type="molecule type" value="Genomic_DNA"/>
</dbReference>
<gene>
    <name evidence="1" type="ORF">DSO57_1005097</name>
</gene>
<comment type="caution">
    <text evidence="1">The sequence shown here is derived from an EMBL/GenBank/DDBJ whole genome shotgun (WGS) entry which is preliminary data.</text>
</comment>
<organism evidence="1 2">
    <name type="scientific">Entomophthora muscae</name>
    <dbReference type="NCBI Taxonomy" id="34485"/>
    <lineage>
        <taxon>Eukaryota</taxon>
        <taxon>Fungi</taxon>
        <taxon>Fungi incertae sedis</taxon>
        <taxon>Zoopagomycota</taxon>
        <taxon>Entomophthoromycotina</taxon>
        <taxon>Entomophthoromycetes</taxon>
        <taxon>Entomophthorales</taxon>
        <taxon>Entomophthoraceae</taxon>
        <taxon>Entomophthora</taxon>
    </lineage>
</organism>
<proteinExistence type="predicted"/>
<protein>
    <submittedName>
        <fullName evidence="1">Uncharacterized protein</fullName>
    </submittedName>
</protein>
<evidence type="ECO:0000313" key="2">
    <source>
        <dbReference type="Proteomes" id="UP001165960"/>
    </source>
</evidence>
<evidence type="ECO:0000313" key="1">
    <source>
        <dbReference type="EMBL" id="KAJ9059174.1"/>
    </source>
</evidence>
<accession>A0ACC2SA55</accession>
<name>A0ACC2SA55_9FUNG</name>
<dbReference type="Proteomes" id="UP001165960">
    <property type="component" value="Unassembled WGS sequence"/>
</dbReference>
<keyword evidence="2" id="KW-1185">Reference proteome</keyword>
<reference evidence="1" key="1">
    <citation type="submission" date="2022-04" db="EMBL/GenBank/DDBJ databases">
        <title>Genome of the entomopathogenic fungus Entomophthora muscae.</title>
        <authorList>
            <person name="Elya C."/>
            <person name="Lovett B.R."/>
            <person name="Lee E."/>
            <person name="Macias A.M."/>
            <person name="Hajek A.E."/>
            <person name="De Bivort B.L."/>
            <person name="Kasson M.T."/>
            <person name="De Fine Licht H.H."/>
            <person name="Stajich J.E."/>
        </authorList>
    </citation>
    <scope>NUCLEOTIDE SEQUENCE</scope>
    <source>
        <strain evidence="1">Berkeley</strain>
    </source>
</reference>